<protein>
    <submittedName>
        <fullName evidence="4">Sulfur carrier protein ThiS adenylyltransferase</fullName>
    </submittedName>
</protein>
<feature type="domain" description="THIF-type NAD/FAD binding fold" evidence="3">
    <location>
        <begin position="5"/>
        <end position="231"/>
    </location>
</feature>
<dbReference type="InterPro" id="IPR000594">
    <property type="entry name" value="ThiF_NAD_FAD-bd"/>
</dbReference>
<dbReference type="Gene3D" id="3.40.50.720">
    <property type="entry name" value="NAD(P)-binding Rossmann-like Domain"/>
    <property type="match status" value="1"/>
</dbReference>
<feature type="transmembrane region" description="Helical" evidence="2">
    <location>
        <begin position="18"/>
        <end position="40"/>
    </location>
</feature>
<dbReference type="EMBL" id="RJUL01000014">
    <property type="protein sequence ID" value="ROQ18854.1"/>
    <property type="molecule type" value="Genomic_DNA"/>
</dbReference>
<dbReference type="FunFam" id="3.40.50.720:FF:000080">
    <property type="entry name" value="Thiazole biosynthesis adenylyltransferase ThiF"/>
    <property type="match status" value="1"/>
</dbReference>
<dbReference type="AlphaFoldDB" id="A0A3N1NG25"/>
<reference evidence="4 5" key="1">
    <citation type="submission" date="2018-11" db="EMBL/GenBank/DDBJ databases">
        <title>Genomic Encyclopedia of Type Strains, Phase IV (KMG-IV): sequencing the most valuable type-strain genomes for metagenomic binning, comparative biology and taxonomic classification.</title>
        <authorList>
            <person name="Goeker M."/>
        </authorList>
    </citation>
    <scope>NUCLEOTIDE SEQUENCE [LARGE SCALE GENOMIC DNA]</scope>
    <source>
        <strain evidence="4 5">DSM 21945</strain>
    </source>
</reference>
<dbReference type="InterPro" id="IPR035985">
    <property type="entry name" value="Ubiquitin-activating_enz"/>
</dbReference>
<dbReference type="PANTHER" id="PTHR43267:SF1">
    <property type="entry name" value="TRNA THREONYLCARBAMOYLADENOSINE DEHYDRATASE"/>
    <property type="match status" value="1"/>
</dbReference>
<dbReference type="GO" id="GO:0061504">
    <property type="term" value="P:cyclic threonylcarbamoyladenosine biosynthetic process"/>
    <property type="evidence" value="ECO:0007669"/>
    <property type="project" value="TreeGrafter"/>
</dbReference>
<dbReference type="STRING" id="584787.GCA_001247655_01313"/>
<comment type="caution">
    <text evidence="4">The sequence shown here is derived from an EMBL/GenBank/DDBJ whole genome shotgun (WGS) entry which is preliminary data.</text>
</comment>
<evidence type="ECO:0000256" key="1">
    <source>
        <dbReference type="ARBA" id="ARBA00009919"/>
    </source>
</evidence>
<keyword evidence="4" id="KW-0808">Transferase</keyword>
<dbReference type="GO" id="GO:0061503">
    <property type="term" value="F:tRNA threonylcarbamoyladenosine dehydratase"/>
    <property type="evidence" value="ECO:0007669"/>
    <property type="project" value="TreeGrafter"/>
</dbReference>
<evidence type="ECO:0000259" key="3">
    <source>
        <dbReference type="Pfam" id="PF00899"/>
    </source>
</evidence>
<keyword evidence="2" id="KW-0812">Transmembrane</keyword>
<dbReference type="CDD" id="cd00757">
    <property type="entry name" value="ThiF_MoeB_HesA_family"/>
    <property type="match status" value="1"/>
</dbReference>
<evidence type="ECO:0000313" key="5">
    <source>
        <dbReference type="Proteomes" id="UP000268033"/>
    </source>
</evidence>
<accession>A0A3N1NG25</accession>
<dbReference type="PANTHER" id="PTHR43267">
    <property type="entry name" value="TRNA THREONYLCARBAMOYLADENOSINE DEHYDRATASE"/>
    <property type="match status" value="1"/>
</dbReference>
<dbReference type="GO" id="GO:0016779">
    <property type="term" value="F:nucleotidyltransferase activity"/>
    <property type="evidence" value="ECO:0007669"/>
    <property type="project" value="UniProtKB-KW"/>
</dbReference>
<name>A0A3N1NG25_9GAMM</name>
<evidence type="ECO:0000313" key="4">
    <source>
        <dbReference type="EMBL" id="ROQ18854.1"/>
    </source>
</evidence>
<dbReference type="InterPro" id="IPR045886">
    <property type="entry name" value="ThiF/MoeB/HesA"/>
</dbReference>
<gene>
    <name evidence="4" type="ORF">EDC28_1147</name>
</gene>
<keyword evidence="4" id="KW-0548">Nucleotidyltransferase</keyword>
<proteinExistence type="inferred from homology"/>
<organism evidence="4 5">
    <name type="scientific">Gallaecimonas pentaromativorans</name>
    <dbReference type="NCBI Taxonomy" id="584787"/>
    <lineage>
        <taxon>Bacteria</taxon>
        <taxon>Pseudomonadati</taxon>
        <taxon>Pseudomonadota</taxon>
        <taxon>Gammaproteobacteria</taxon>
        <taxon>Enterobacterales</taxon>
        <taxon>Gallaecimonadaceae</taxon>
        <taxon>Gallaecimonas</taxon>
    </lineage>
</organism>
<sequence length="234" mass="25140">MRHHRQQLLWGSEGQAKLAASTVAIVGLGGLGSPAALYLAGAGVGRLRLIDADKVELSNLHRQILYKSSHVGRPKAEMARRQLEALDPQCQVEECPSYIKEENIAPLLAGADLVLDCADNLATKQLLNRWCVSHGLPLVSAVANRWQYRVQLVRGGPCLACLYGEAEQGAGNCDSLGVAGPLLGMAGSFQGLLAIQQLLGMAPAQDRLHLFDGQKLAWNSWQLSRDPACPVCSQ</sequence>
<dbReference type="RefSeq" id="WP_170164179.1">
    <property type="nucleotide sequence ID" value="NZ_RJUL01000014.1"/>
</dbReference>
<dbReference type="SUPFAM" id="SSF69572">
    <property type="entry name" value="Activating enzymes of the ubiquitin-like proteins"/>
    <property type="match status" value="1"/>
</dbReference>
<dbReference type="Pfam" id="PF00899">
    <property type="entry name" value="ThiF"/>
    <property type="match status" value="1"/>
</dbReference>
<keyword evidence="5" id="KW-1185">Reference proteome</keyword>
<keyword evidence="2" id="KW-0472">Membrane</keyword>
<comment type="similarity">
    <text evidence="1">Belongs to the HesA/MoeB/ThiF family.</text>
</comment>
<dbReference type="GO" id="GO:0008641">
    <property type="term" value="F:ubiquitin-like modifier activating enzyme activity"/>
    <property type="evidence" value="ECO:0007669"/>
    <property type="project" value="InterPro"/>
</dbReference>
<keyword evidence="2" id="KW-1133">Transmembrane helix</keyword>
<dbReference type="Proteomes" id="UP000268033">
    <property type="component" value="Unassembled WGS sequence"/>
</dbReference>
<evidence type="ECO:0000256" key="2">
    <source>
        <dbReference type="SAM" id="Phobius"/>
    </source>
</evidence>